<evidence type="ECO:0000313" key="5">
    <source>
        <dbReference type="Proteomes" id="UP001500102"/>
    </source>
</evidence>
<comment type="caution">
    <text evidence="4">The sequence shown here is derived from an EMBL/GenBank/DDBJ whole genome shotgun (WGS) entry which is preliminary data.</text>
</comment>
<dbReference type="Pfam" id="PF20803">
    <property type="entry name" value="PaaX_M"/>
    <property type="match status" value="1"/>
</dbReference>
<name>A0ABP5K2V0_9MICC</name>
<gene>
    <name evidence="4" type="ORF">GCM10009825_00780</name>
</gene>
<dbReference type="InterPro" id="IPR011965">
    <property type="entry name" value="PaaX_trns_reg"/>
</dbReference>
<evidence type="ECO:0000259" key="3">
    <source>
        <dbReference type="Pfam" id="PF20803"/>
    </source>
</evidence>
<dbReference type="InterPro" id="IPR036388">
    <property type="entry name" value="WH-like_DNA-bd_sf"/>
</dbReference>
<dbReference type="EMBL" id="BAAAQB010000001">
    <property type="protein sequence ID" value="GAA2124851.1"/>
    <property type="molecule type" value="Genomic_DNA"/>
</dbReference>
<dbReference type="Gene3D" id="3.30.70.2650">
    <property type="match status" value="1"/>
</dbReference>
<protein>
    <submittedName>
        <fullName evidence="4">PaaX family transcriptional regulator C-terminal domain-containing protein</fullName>
    </submittedName>
</protein>
<evidence type="ECO:0000313" key="4">
    <source>
        <dbReference type="EMBL" id="GAA2124851.1"/>
    </source>
</evidence>
<evidence type="ECO:0000259" key="2">
    <source>
        <dbReference type="Pfam" id="PF08223"/>
    </source>
</evidence>
<feature type="domain" description="Transcriptional repressor PaaX-like C-terminal" evidence="2">
    <location>
        <begin position="197"/>
        <end position="285"/>
    </location>
</feature>
<dbReference type="InterPro" id="IPR013225">
    <property type="entry name" value="PaaX_C"/>
</dbReference>
<keyword evidence="5" id="KW-1185">Reference proteome</keyword>
<dbReference type="InterPro" id="IPR048846">
    <property type="entry name" value="PaaX-like_central"/>
</dbReference>
<dbReference type="Gene3D" id="1.10.10.10">
    <property type="entry name" value="Winged helix-like DNA-binding domain superfamily/Winged helix DNA-binding domain"/>
    <property type="match status" value="1"/>
</dbReference>
<accession>A0ABP5K2V0</accession>
<organism evidence="4 5">
    <name type="scientific">Arthrobacter humicola</name>
    <dbReference type="NCBI Taxonomy" id="409291"/>
    <lineage>
        <taxon>Bacteria</taxon>
        <taxon>Bacillati</taxon>
        <taxon>Actinomycetota</taxon>
        <taxon>Actinomycetes</taxon>
        <taxon>Micrococcales</taxon>
        <taxon>Micrococcaceae</taxon>
        <taxon>Arthrobacter</taxon>
    </lineage>
</organism>
<reference evidence="5" key="1">
    <citation type="journal article" date="2019" name="Int. J. Syst. Evol. Microbiol.">
        <title>The Global Catalogue of Microorganisms (GCM) 10K type strain sequencing project: providing services to taxonomists for standard genome sequencing and annotation.</title>
        <authorList>
            <consortium name="The Broad Institute Genomics Platform"/>
            <consortium name="The Broad Institute Genome Sequencing Center for Infectious Disease"/>
            <person name="Wu L."/>
            <person name="Ma J."/>
        </authorList>
    </citation>
    <scope>NUCLEOTIDE SEQUENCE [LARGE SCALE GENOMIC DNA]</scope>
    <source>
        <strain evidence="5">JCM 15921</strain>
    </source>
</reference>
<dbReference type="PANTHER" id="PTHR30319:SF1">
    <property type="entry name" value="TRANSCRIPTIONAL REPRESSOR PAAX"/>
    <property type="match status" value="1"/>
</dbReference>
<dbReference type="Pfam" id="PF07848">
    <property type="entry name" value="PaaX"/>
    <property type="match status" value="1"/>
</dbReference>
<dbReference type="Proteomes" id="UP001500102">
    <property type="component" value="Unassembled WGS sequence"/>
</dbReference>
<dbReference type="RefSeq" id="WP_344360777.1">
    <property type="nucleotide sequence ID" value="NZ_BAAAQB010000001.1"/>
</dbReference>
<dbReference type="PIRSF" id="PIRSF020623">
    <property type="entry name" value="PaaX"/>
    <property type="match status" value="1"/>
</dbReference>
<feature type="domain" description="Transcriptional repressor PaaX-like N-terminal" evidence="1">
    <location>
        <begin position="32"/>
        <end position="94"/>
    </location>
</feature>
<feature type="domain" description="Transcriptional repressor PaaX-like central Cas2-like" evidence="3">
    <location>
        <begin position="115"/>
        <end position="187"/>
    </location>
</feature>
<sequence>MSERPASVPGMDPDLAIDFPRPLKGPSTQHQLVTLLVDYWFTSEEWLPSRLIAALAAGLGITGSATATALSRLASRGVLEQSSAGRTSRYRITQGARNRLRQGFAQVSAFGEESRHWDGNWTVIAFSIPETSRDVREMFRSRLRWRGFAPLFGALWVSPRDHSEELENTCMGYGVDDYVIFRTAESSLRGKRLVEAWSPQEFKEQYRPFTEKFTPWAERLDAGTVSPAEAFRVRTELMDAWRAFPWSDPDLPAELLPEAWPRTEARDLLVLLYDGLADAATAYIEEVVAREAPELAGTARALSVASGL</sequence>
<evidence type="ECO:0000259" key="1">
    <source>
        <dbReference type="Pfam" id="PF07848"/>
    </source>
</evidence>
<dbReference type="Gene3D" id="1.20.58.1460">
    <property type="match status" value="1"/>
</dbReference>
<proteinExistence type="predicted"/>
<dbReference type="Pfam" id="PF08223">
    <property type="entry name" value="PaaX_C"/>
    <property type="match status" value="1"/>
</dbReference>
<dbReference type="InterPro" id="IPR012906">
    <property type="entry name" value="PaaX-like_N"/>
</dbReference>
<dbReference type="PANTHER" id="PTHR30319">
    <property type="entry name" value="PHENYLACETIC ACID REGULATOR-RELATED TRANSCRIPTIONAL REPRESSOR"/>
    <property type="match status" value="1"/>
</dbReference>